<comment type="caution">
    <text evidence="2">The sequence shown here is derived from an EMBL/GenBank/DDBJ whole genome shotgun (WGS) entry which is preliminary data.</text>
</comment>
<dbReference type="GO" id="GO:0009236">
    <property type="term" value="P:cobalamin biosynthetic process"/>
    <property type="evidence" value="ECO:0007669"/>
    <property type="project" value="InterPro"/>
</dbReference>
<dbReference type="InterPro" id="IPR036465">
    <property type="entry name" value="vWFA_dom_sf"/>
</dbReference>
<dbReference type="OrthoDB" id="6395027at2"/>
<organism evidence="2 3">
    <name type="scientific">Cocleimonas flava</name>
    <dbReference type="NCBI Taxonomy" id="634765"/>
    <lineage>
        <taxon>Bacteria</taxon>
        <taxon>Pseudomonadati</taxon>
        <taxon>Pseudomonadota</taxon>
        <taxon>Gammaproteobacteria</taxon>
        <taxon>Thiotrichales</taxon>
        <taxon>Thiotrichaceae</taxon>
        <taxon>Cocleimonas</taxon>
    </lineage>
</organism>
<protein>
    <submittedName>
        <fullName evidence="2">Cobaltochelatase CobT</fullName>
    </submittedName>
</protein>
<evidence type="ECO:0000313" key="3">
    <source>
        <dbReference type="Proteomes" id="UP000294887"/>
    </source>
</evidence>
<dbReference type="SUPFAM" id="SSF53300">
    <property type="entry name" value="vWA-like"/>
    <property type="match status" value="1"/>
</dbReference>
<accession>A0A4R1F0M9</accession>
<dbReference type="InterPro" id="IPR006538">
    <property type="entry name" value="CobT"/>
</dbReference>
<dbReference type="PIRSF" id="PIRSF031715">
    <property type="entry name" value="Cob_chel_CobT"/>
    <property type="match status" value="1"/>
</dbReference>
<evidence type="ECO:0000313" key="2">
    <source>
        <dbReference type="EMBL" id="TCJ87777.1"/>
    </source>
</evidence>
<evidence type="ECO:0000259" key="1">
    <source>
        <dbReference type="Pfam" id="PF11775"/>
    </source>
</evidence>
<feature type="domain" description="Cobalamin biosynthesis protein CobT VWA" evidence="1">
    <location>
        <begin position="363"/>
        <end position="569"/>
    </location>
</feature>
<dbReference type="Pfam" id="PF11775">
    <property type="entry name" value="CobT_C"/>
    <property type="match status" value="1"/>
</dbReference>
<name>A0A4R1F0M9_9GAMM</name>
<dbReference type="Proteomes" id="UP000294887">
    <property type="component" value="Unassembled WGS sequence"/>
</dbReference>
<keyword evidence="3" id="KW-1185">Reference proteome</keyword>
<reference evidence="2 3" key="1">
    <citation type="submission" date="2019-03" db="EMBL/GenBank/DDBJ databases">
        <title>Genomic Encyclopedia of Type Strains, Phase IV (KMG-IV): sequencing the most valuable type-strain genomes for metagenomic binning, comparative biology and taxonomic classification.</title>
        <authorList>
            <person name="Goeker M."/>
        </authorList>
    </citation>
    <scope>NUCLEOTIDE SEQUENCE [LARGE SCALE GENOMIC DNA]</scope>
    <source>
        <strain evidence="2 3">DSM 24830</strain>
    </source>
</reference>
<dbReference type="InterPro" id="IPR025861">
    <property type="entry name" value="CobT_VWA_dom"/>
</dbReference>
<dbReference type="EMBL" id="SMFQ01000003">
    <property type="protein sequence ID" value="TCJ87777.1"/>
    <property type="molecule type" value="Genomic_DNA"/>
</dbReference>
<dbReference type="PANTHER" id="PTHR41248:SF1">
    <property type="entry name" value="NORD PROTEIN"/>
    <property type="match status" value="1"/>
</dbReference>
<dbReference type="PANTHER" id="PTHR41248">
    <property type="entry name" value="NORD PROTEIN"/>
    <property type="match status" value="1"/>
</dbReference>
<dbReference type="AlphaFoldDB" id="A0A4R1F0M9"/>
<dbReference type="RefSeq" id="WP_131906027.1">
    <property type="nucleotide sequence ID" value="NZ_BAAAFU010000004.1"/>
</dbReference>
<gene>
    <name evidence="2" type="ORF">EV695_2292</name>
</gene>
<dbReference type="InterPro" id="IPR051928">
    <property type="entry name" value="NorD/CobT"/>
</dbReference>
<dbReference type="Pfam" id="PF06213">
    <property type="entry name" value="CobT"/>
    <property type="match status" value="1"/>
</dbReference>
<sequence>MKYLSDHDETTAQTKSQQQQKAIELCGGVVRGYTKDASLYFRGPFLYHNQQRVPLYACHIQSDLVQDSFVALRGVADSINLRYQFTDEALHHSLLPDERLERFMFELLEQLRVESLVPETYKGMRSNMLHRFEEWSLRYHHSGLTESSIGLLIYVLAQVCWSRFNNVSVTEETEDLLEATRAGISPMIGKQLYGMKQNLTDQEKFAEYALQLAKQFNSMVRDENQDEDEEEKDVDTILEEIEAPEFKLLINFDENDEHVFMISSGESKSWLENDAVYSIFTTEYDKISQADKLVRPMQLKALRSHLDDSISKQGINMPRLARQLKFLFATPEYDDWNYAQEQGYIDGRRLSQLIASPTEKRIFKDRRERPQSDCVLSFLVDCSGSMKQHAANVAIMLDVFARAADLSGIKTEILGFTTGNWSGGKPMKEWIKQGRPKNPGRLNETNHIIYKDAEQTWKQARNSISGLMKVDLFREGVDGEAITWAAQRLLKRPEQKKILTVISDGSPMDSATNIANDPYYLDNHLKDVISNYEQQPDLEIFGLGVELDLSVYYRNYTILHLDDNLNNATFNDILKMWQSRMK</sequence>
<proteinExistence type="predicted"/>